<dbReference type="EMBL" id="VZBZ01000156">
    <property type="protein sequence ID" value="MQN78925.1"/>
    <property type="molecule type" value="Genomic_DNA"/>
</dbReference>
<evidence type="ECO:0000256" key="1">
    <source>
        <dbReference type="SAM" id="SignalP"/>
    </source>
</evidence>
<gene>
    <name evidence="2" type="ORF">F7D71_13890</name>
</gene>
<dbReference type="RefSeq" id="WP_153104347.1">
    <property type="nucleotide sequence ID" value="NZ_JAHOFC010000015.1"/>
</dbReference>
<proteinExistence type="predicted"/>
<organism evidence="2 3">
    <name type="scientific">Segatella copri</name>
    <dbReference type="NCBI Taxonomy" id="165179"/>
    <lineage>
        <taxon>Bacteria</taxon>
        <taxon>Pseudomonadati</taxon>
        <taxon>Bacteroidota</taxon>
        <taxon>Bacteroidia</taxon>
        <taxon>Bacteroidales</taxon>
        <taxon>Prevotellaceae</taxon>
        <taxon>Segatella</taxon>
    </lineage>
</organism>
<evidence type="ECO:0008006" key="4">
    <source>
        <dbReference type="Google" id="ProtNLM"/>
    </source>
</evidence>
<keyword evidence="1" id="KW-0732">Signal</keyword>
<feature type="chain" id="PRO_5043279060" description="Lipoprotein" evidence="1">
    <location>
        <begin position="21"/>
        <end position="291"/>
    </location>
</feature>
<evidence type="ECO:0000313" key="3">
    <source>
        <dbReference type="Proteomes" id="UP000423156"/>
    </source>
</evidence>
<dbReference type="AlphaFoldDB" id="A0AA90ZU84"/>
<accession>A0AA90ZU84</accession>
<comment type="caution">
    <text evidence="2">The sequence shown here is derived from an EMBL/GenBank/DDBJ whole genome shotgun (WGS) entry which is preliminary data.</text>
</comment>
<feature type="signal peptide" evidence="1">
    <location>
        <begin position="1"/>
        <end position="20"/>
    </location>
</feature>
<protein>
    <recommendedName>
        <fullName evidence="4">Lipoprotein</fullName>
    </recommendedName>
</protein>
<dbReference type="PROSITE" id="PS51257">
    <property type="entry name" value="PROKAR_LIPOPROTEIN"/>
    <property type="match status" value="1"/>
</dbReference>
<name>A0AA90ZU84_9BACT</name>
<sequence>MKKRYNCCIMSMLAMFSLQACLISCKDNGTEGNLDTTMLVMSSDGGKRSFPVSSDAHISYIQDKKTLVYKECENNDSVSLETVGYNYLKAYISRQRLFVEIGKNRELQEQHFIVSYRDFDEENKLDITLDKADSCVIDTVKYMEKLSASPCFEKQDIKIHSEEGKSQVTVYPLSDAYALLAFDKAHEIEKLLPLGVNSKINVPMINGLKDEKKIFGSSVRIPITEEFWKSCSFEVPSSGDAISDNVSIYVGYIEEKINTEVVVRNFTQNTHLYVKGIATLRYPTGTCKLEK</sequence>
<evidence type="ECO:0000313" key="2">
    <source>
        <dbReference type="EMBL" id="MQN78925.1"/>
    </source>
</evidence>
<reference evidence="3" key="1">
    <citation type="submission" date="2019-09" db="EMBL/GenBank/DDBJ databases">
        <title>Distinct polysaccharide growth profiles of human intestinal Prevotella copri isolates.</title>
        <authorList>
            <person name="Fehlner-Peach H."/>
            <person name="Magnabosco C."/>
            <person name="Raghavan V."/>
            <person name="Scher J.U."/>
            <person name="Tett A."/>
            <person name="Cox L.M."/>
            <person name="Gottsegen C."/>
            <person name="Watters A."/>
            <person name="Wiltshire- Gordon J.D."/>
            <person name="Segata N."/>
            <person name="Bonneau R."/>
            <person name="Littman D.R."/>
        </authorList>
    </citation>
    <scope>NUCLEOTIDE SEQUENCE [LARGE SCALE GENOMIC DNA]</scope>
    <source>
        <strain evidence="3">BU41712</strain>
    </source>
</reference>
<dbReference type="Proteomes" id="UP000423156">
    <property type="component" value="Unassembled WGS sequence"/>
</dbReference>